<comment type="subcellular location">
    <subcellularLocation>
        <location evidence="1">Cell inner membrane</location>
        <topology evidence="1">Multi-pass membrane protein</topology>
    </subcellularLocation>
</comment>
<dbReference type="InterPro" id="IPR004681">
    <property type="entry name" value="TRAP_DctM"/>
</dbReference>
<organism evidence="9 10">
    <name type="scientific">Bhargavaea cecembensis DSE10</name>
    <dbReference type="NCBI Taxonomy" id="1235279"/>
    <lineage>
        <taxon>Bacteria</taxon>
        <taxon>Bacillati</taxon>
        <taxon>Bacillota</taxon>
        <taxon>Bacilli</taxon>
        <taxon>Bacillales</taxon>
        <taxon>Caryophanaceae</taxon>
        <taxon>Bhargavaea</taxon>
    </lineage>
</organism>
<dbReference type="GO" id="GO:0005886">
    <property type="term" value="C:plasma membrane"/>
    <property type="evidence" value="ECO:0007669"/>
    <property type="project" value="UniProtKB-SubCell"/>
</dbReference>
<dbReference type="Proteomes" id="UP000011919">
    <property type="component" value="Unassembled WGS sequence"/>
</dbReference>
<evidence type="ECO:0000313" key="9">
    <source>
        <dbReference type="EMBL" id="EMR06861.1"/>
    </source>
</evidence>
<dbReference type="STRING" id="1235279.C772_00997"/>
<reference evidence="9 10" key="1">
    <citation type="journal article" date="2013" name="Genome Announc.">
        <title>Draft Genome Sequence of Bhargavaea cecembensis Strain DSE10T, Isolated from a Deep-Sea Sediment Sample Collected at a Depth of 5,904 m from the Chagos-Laccadive Ridge System in the Indian Ocean.</title>
        <authorList>
            <person name="Shivaji S."/>
            <person name="Ara S."/>
            <person name="Begum Z."/>
            <person name="Ruth M."/>
            <person name="Singh A."/>
            <person name="Kumar Pinnaka A."/>
        </authorList>
    </citation>
    <scope>NUCLEOTIDE SEQUENCE [LARGE SCALE GENOMIC DNA]</scope>
    <source>
        <strain evidence="9 10">DSE10</strain>
    </source>
</reference>
<evidence type="ECO:0000256" key="4">
    <source>
        <dbReference type="ARBA" id="ARBA00022692"/>
    </source>
</evidence>
<dbReference type="GO" id="GO:0022857">
    <property type="term" value="F:transmembrane transporter activity"/>
    <property type="evidence" value="ECO:0007669"/>
    <property type="project" value="TreeGrafter"/>
</dbReference>
<keyword evidence="2" id="KW-1003">Cell membrane</keyword>
<comment type="caution">
    <text evidence="9">The sequence shown here is derived from an EMBL/GenBank/DDBJ whole genome shotgun (WGS) entry which is preliminary data.</text>
</comment>
<dbReference type="PANTHER" id="PTHR33362">
    <property type="entry name" value="SIALIC ACID TRAP TRANSPORTER PERMEASE PROTEIN SIAT-RELATED"/>
    <property type="match status" value="1"/>
</dbReference>
<name>M7NI72_9BACL</name>
<gene>
    <name evidence="9" type="primary">siaT_2</name>
    <name evidence="9" type="ORF">C772_00997</name>
</gene>
<evidence type="ECO:0000256" key="5">
    <source>
        <dbReference type="ARBA" id="ARBA00022989"/>
    </source>
</evidence>
<protein>
    <submittedName>
        <fullName evidence="9">Neu5Ac permease</fullName>
    </submittedName>
</protein>
<keyword evidence="3" id="KW-0997">Cell inner membrane</keyword>
<feature type="transmembrane region" description="Helical" evidence="7">
    <location>
        <begin position="285"/>
        <end position="305"/>
    </location>
</feature>
<dbReference type="OrthoDB" id="9785600at2"/>
<dbReference type="Pfam" id="PF06808">
    <property type="entry name" value="DctM"/>
    <property type="match status" value="1"/>
</dbReference>
<evidence type="ECO:0000256" key="2">
    <source>
        <dbReference type="ARBA" id="ARBA00022475"/>
    </source>
</evidence>
<dbReference type="NCBIfam" id="TIGR00786">
    <property type="entry name" value="dctM"/>
    <property type="match status" value="1"/>
</dbReference>
<keyword evidence="5 7" id="KW-1133">Transmembrane helix</keyword>
<feature type="transmembrane region" description="Helical" evidence="7">
    <location>
        <begin position="175"/>
        <end position="197"/>
    </location>
</feature>
<dbReference type="eggNOG" id="COG1593">
    <property type="taxonomic scope" value="Bacteria"/>
</dbReference>
<feature type="transmembrane region" description="Helical" evidence="7">
    <location>
        <begin position="253"/>
        <end position="273"/>
    </location>
</feature>
<feature type="transmembrane region" description="Helical" evidence="7">
    <location>
        <begin position="325"/>
        <end position="343"/>
    </location>
</feature>
<dbReference type="InterPro" id="IPR010656">
    <property type="entry name" value="DctM"/>
</dbReference>
<feature type="domain" description="TRAP C4-dicarboxylate transport system permease DctM subunit" evidence="8">
    <location>
        <begin position="7"/>
        <end position="429"/>
    </location>
</feature>
<evidence type="ECO:0000256" key="1">
    <source>
        <dbReference type="ARBA" id="ARBA00004429"/>
    </source>
</evidence>
<feature type="transmembrane region" description="Helical" evidence="7">
    <location>
        <begin position="348"/>
        <end position="365"/>
    </location>
</feature>
<feature type="transmembrane region" description="Helical" evidence="7">
    <location>
        <begin position="371"/>
        <end position="397"/>
    </location>
</feature>
<proteinExistence type="predicted"/>
<evidence type="ECO:0000256" key="6">
    <source>
        <dbReference type="ARBA" id="ARBA00023136"/>
    </source>
</evidence>
<feature type="transmembrane region" description="Helical" evidence="7">
    <location>
        <begin position="90"/>
        <end position="108"/>
    </location>
</feature>
<dbReference type="AlphaFoldDB" id="M7NI72"/>
<feature type="transmembrane region" description="Helical" evidence="7">
    <location>
        <begin position="225"/>
        <end position="247"/>
    </location>
</feature>
<keyword evidence="4 7" id="KW-0812">Transmembrane</keyword>
<feature type="transmembrane region" description="Helical" evidence="7">
    <location>
        <begin position="47"/>
        <end position="69"/>
    </location>
</feature>
<dbReference type="PANTHER" id="PTHR33362:SF5">
    <property type="entry name" value="C4-DICARBOXYLATE TRAP TRANSPORTER LARGE PERMEASE PROTEIN DCTM"/>
    <property type="match status" value="1"/>
</dbReference>
<sequence length="440" mass="46346">MTALLLFGVFFLLVFLRVPIAISLGISSLIVLVTNNGAFGLEAITDIMYTSVAKFTLLAIPFFILAGVIMEHVGISKRLIDFAQAMVGHVRGGIVFVTVLVAIFFAAISGSGPATVAAIGGILIPAMVKSGYRKETAGALLASSGAIGIIIPPSIAFIVFAVVAGDQIPVTINRMFMAGVIPGLLIGTAFIIAALYVRWREEKKGIFHADEGAVRKATGKEKWDAFVKALPGLFIPVIILGGIYGGFFTPTEAAVVAVIYGLVVGVFVLRGNLLKGMYRIFVDAALQTAVIMIIVSAASAFAYIVTTEQIARDISTALLEASGNPIIILLLINVLLLIAGAFIDAISAYYIFVPILLPVMIALEVDPTVFGVFMTVNLAIGLFTPPVGLNLFVAASISKSSIVDISKAALPFIVAGIIVLLMITYIPAISTFLPDLLNVK</sequence>
<evidence type="ECO:0000256" key="3">
    <source>
        <dbReference type="ARBA" id="ARBA00022519"/>
    </source>
</evidence>
<dbReference type="EMBL" id="AOFT01000004">
    <property type="protein sequence ID" value="EMR06861.1"/>
    <property type="molecule type" value="Genomic_DNA"/>
</dbReference>
<keyword evidence="10" id="KW-1185">Reference proteome</keyword>
<evidence type="ECO:0000256" key="7">
    <source>
        <dbReference type="SAM" id="Phobius"/>
    </source>
</evidence>
<evidence type="ECO:0000313" key="10">
    <source>
        <dbReference type="Proteomes" id="UP000011919"/>
    </source>
</evidence>
<dbReference type="PATRIC" id="fig|1235279.3.peg.999"/>
<dbReference type="RefSeq" id="WP_008297900.1">
    <property type="nucleotide sequence ID" value="NZ_AOFT01000004.1"/>
</dbReference>
<evidence type="ECO:0000259" key="8">
    <source>
        <dbReference type="Pfam" id="PF06808"/>
    </source>
</evidence>
<feature type="transmembrane region" description="Helical" evidence="7">
    <location>
        <begin position="409"/>
        <end position="433"/>
    </location>
</feature>
<keyword evidence="6 7" id="KW-0472">Membrane</keyword>
<accession>M7NI72</accession>
<feature type="transmembrane region" description="Helical" evidence="7">
    <location>
        <begin position="139"/>
        <end position="163"/>
    </location>
</feature>
<feature type="transmembrane region" description="Helical" evidence="7">
    <location>
        <begin position="114"/>
        <end position="132"/>
    </location>
</feature>
<dbReference type="PIRSF" id="PIRSF006066">
    <property type="entry name" value="HI0050"/>
    <property type="match status" value="1"/>
</dbReference>